<evidence type="ECO:0000313" key="14">
    <source>
        <dbReference type="EMBL" id="ROR98634.1"/>
    </source>
</evidence>
<evidence type="ECO:0000256" key="1">
    <source>
        <dbReference type="ARBA" id="ARBA00005051"/>
    </source>
</evidence>
<evidence type="ECO:0000256" key="10">
    <source>
        <dbReference type="ARBA" id="ARBA00029409"/>
    </source>
</evidence>
<sequence length="163" mass="18272">MQAYIALGSNLDSPFEQVQGAVNDIAIDERINLLRCSNWYQSKAIGPGEQADYINGVVCVNTTMTPLELLDYLQTIEQQHGRVRKERWGARTLDLDILLYDDLTCDDDRLTIPHPRMNERAFVMTPLNDIAPTLKLPCGESVSNVSQQLTQSGLQFYALGQPS</sequence>
<evidence type="ECO:0000256" key="7">
    <source>
        <dbReference type="ARBA" id="ARBA00022777"/>
    </source>
</evidence>
<dbReference type="GO" id="GO:0016301">
    <property type="term" value="F:kinase activity"/>
    <property type="evidence" value="ECO:0007669"/>
    <property type="project" value="UniProtKB-KW"/>
</dbReference>
<evidence type="ECO:0000256" key="11">
    <source>
        <dbReference type="ARBA" id="ARBA00029766"/>
    </source>
</evidence>
<evidence type="ECO:0000259" key="13">
    <source>
        <dbReference type="PROSITE" id="PS00794"/>
    </source>
</evidence>
<keyword evidence="7 14" id="KW-0418">Kinase</keyword>
<evidence type="ECO:0000313" key="15">
    <source>
        <dbReference type="Proteomes" id="UP000275394"/>
    </source>
</evidence>
<dbReference type="EC" id="2.7.6.3" evidence="3"/>
<dbReference type="UniPathway" id="UPA00077">
    <property type="reaction ID" value="UER00155"/>
</dbReference>
<evidence type="ECO:0000256" key="4">
    <source>
        <dbReference type="ARBA" id="ARBA00016218"/>
    </source>
</evidence>
<evidence type="ECO:0000256" key="3">
    <source>
        <dbReference type="ARBA" id="ARBA00013253"/>
    </source>
</evidence>
<evidence type="ECO:0000256" key="9">
    <source>
        <dbReference type="ARBA" id="ARBA00022909"/>
    </source>
</evidence>
<keyword evidence="9" id="KW-0289">Folate biosynthesis</keyword>
<comment type="similarity">
    <text evidence="2">Belongs to the HPPK family.</text>
</comment>
<dbReference type="EMBL" id="RKHR01000007">
    <property type="protein sequence ID" value="ROR98634.1"/>
    <property type="molecule type" value="Genomic_DNA"/>
</dbReference>
<dbReference type="PROSITE" id="PS00794">
    <property type="entry name" value="HPPK"/>
    <property type="match status" value="1"/>
</dbReference>
<dbReference type="GO" id="GO:0005524">
    <property type="term" value="F:ATP binding"/>
    <property type="evidence" value="ECO:0007669"/>
    <property type="project" value="UniProtKB-KW"/>
</dbReference>
<evidence type="ECO:0000256" key="2">
    <source>
        <dbReference type="ARBA" id="ARBA00005810"/>
    </source>
</evidence>
<dbReference type="PANTHER" id="PTHR43071">
    <property type="entry name" value="2-AMINO-4-HYDROXY-6-HYDROXYMETHYLDIHYDROPTERIDINE PYROPHOSPHOKINASE"/>
    <property type="match status" value="1"/>
</dbReference>
<organism evidence="14 15">
    <name type="scientific">Sinobacterium caligoides</name>
    <dbReference type="NCBI Taxonomy" id="933926"/>
    <lineage>
        <taxon>Bacteria</taxon>
        <taxon>Pseudomonadati</taxon>
        <taxon>Pseudomonadota</taxon>
        <taxon>Gammaproteobacteria</taxon>
        <taxon>Cellvibrionales</taxon>
        <taxon>Spongiibacteraceae</taxon>
        <taxon>Sinobacterium</taxon>
    </lineage>
</organism>
<dbReference type="GO" id="GO:0046656">
    <property type="term" value="P:folic acid biosynthetic process"/>
    <property type="evidence" value="ECO:0007669"/>
    <property type="project" value="UniProtKB-KW"/>
</dbReference>
<dbReference type="RefSeq" id="WP_123713705.1">
    <property type="nucleotide sequence ID" value="NZ_RKHR01000007.1"/>
</dbReference>
<keyword evidence="6" id="KW-0547">Nucleotide-binding</keyword>
<dbReference type="NCBIfam" id="TIGR01498">
    <property type="entry name" value="folK"/>
    <property type="match status" value="1"/>
</dbReference>
<accession>A0A3N2DGY9</accession>
<dbReference type="OrthoDB" id="9808041at2"/>
<protein>
    <recommendedName>
        <fullName evidence="4">2-amino-4-hydroxy-6-hydroxymethyldihydropteridine pyrophosphokinase</fullName>
        <ecNumber evidence="3">2.7.6.3</ecNumber>
    </recommendedName>
    <alternativeName>
        <fullName evidence="11">6-hydroxymethyl-7,8-dihydropterin pyrophosphokinase</fullName>
    </alternativeName>
    <alternativeName>
        <fullName evidence="12">7,8-dihydro-6-hydroxymethylpterin-pyrophosphokinase</fullName>
    </alternativeName>
</protein>
<dbReference type="SUPFAM" id="SSF55083">
    <property type="entry name" value="6-hydroxymethyl-7,8-dihydropterin pyrophosphokinase, HPPK"/>
    <property type="match status" value="1"/>
</dbReference>
<feature type="domain" description="7,8-dihydro-6-hydroxymethylpterin-pyrophosphokinase" evidence="13">
    <location>
        <begin position="87"/>
        <end position="98"/>
    </location>
</feature>
<name>A0A3N2DGY9_9GAMM</name>
<dbReference type="GO" id="GO:0046654">
    <property type="term" value="P:tetrahydrofolate biosynthetic process"/>
    <property type="evidence" value="ECO:0007669"/>
    <property type="project" value="UniProtKB-UniPathway"/>
</dbReference>
<dbReference type="Proteomes" id="UP000275394">
    <property type="component" value="Unassembled WGS sequence"/>
</dbReference>
<reference evidence="14 15" key="1">
    <citation type="submission" date="2018-11" db="EMBL/GenBank/DDBJ databases">
        <title>Genomic Encyclopedia of Type Strains, Phase IV (KMG-IV): sequencing the most valuable type-strain genomes for metagenomic binning, comparative biology and taxonomic classification.</title>
        <authorList>
            <person name="Goeker M."/>
        </authorList>
    </citation>
    <scope>NUCLEOTIDE SEQUENCE [LARGE SCALE GENOMIC DNA]</scope>
    <source>
        <strain evidence="14 15">DSM 100316</strain>
    </source>
</reference>
<dbReference type="PANTHER" id="PTHR43071:SF1">
    <property type="entry name" value="2-AMINO-4-HYDROXY-6-HYDROXYMETHYLDIHYDROPTERIDINE PYROPHOSPHOKINASE"/>
    <property type="match status" value="1"/>
</dbReference>
<comment type="caution">
    <text evidence="14">The sequence shown here is derived from an EMBL/GenBank/DDBJ whole genome shotgun (WGS) entry which is preliminary data.</text>
</comment>
<evidence type="ECO:0000256" key="12">
    <source>
        <dbReference type="ARBA" id="ARBA00033413"/>
    </source>
</evidence>
<keyword evidence="15" id="KW-1185">Reference proteome</keyword>
<dbReference type="AlphaFoldDB" id="A0A3N2DGY9"/>
<evidence type="ECO:0000256" key="5">
    <source>
        <dbReference type="ARBA" id="ARBA00022679"/>
    </source>
</evidence>
<dbReference type="CDD" id="cd00483">
    <property type="entry name" value="HPPK"/>
    <property type="match status" value="1"/>
</dbReference>
<comment type="function">
    <text evidence="10">Catalyzes the transfer of pyrophosphate from adenosine triphosphate (ATP) to 6-hydroxymethyl-7,8-dihydropterin, an enzymatic step in folate biosynthesis pathway.</text>
</comment>
<keyword evidence="8" id="KW-0067">ATP-binding</keyword>
<evidence type="ECO:0000256" key="8">
    <source>
        <dbReference type="ARBA" id="ARBA00022840"/>
    </source>
</evidence>
<dbReference type="InterPro" id="IPR000550">
    <property type="entry name" value="Hppk"/>
</dbReference>
<gene>
    <name evidence="14" type="ORF">EDC56_3364</name>
</gene>
<dbReference type="GO" id="GO:0003848">
    <property type="term" value="F:2-amino-4-hydroxy-6-hydroxymethyldihydropteridine diphosphokinase activity"/>
    <property type="evidence" value="ECO:0007669"/>
    <property type="project" value="UniProtKB-EC"/>
</dbReference>
<keyword evidence="5" id="KW-0808">Transferase</keyword>
<proteinExistence type="inferred from homology"/>
<dbReference type="Gene3D" id="3.30.70.560">
    <property type="entry name" value="7,8-Dihydro-6-hydroxymethylpterin-pyrophosphokinase HPPK"/>
    <property type="match status" value="1"/>
</dbReference>
<dbReference type="Pfam" id="PF01288">
    <property type="entry name" value="HPPK"/>
    <property type="match status" value="1"/>
</dbReference>
<evidence type="ECO:0000256" key="6">
    <source>
        <dbReference type="ARBA" id="ARBA00022741"/>
    </source>
</evidence>
<dbReference type="InterPro" id="IPR035907">
    <property type="entry name" value="Hppk_sf"/>
</dbReference>
<comment type="pathway">
    <text evidence="1">Cofactor biosynthesis; tetrahydrofolate biosynthesis; 2-amino-4-hydroxy-6-hydroxymethyl-7,8-dihydropteridine diphosphate from 7,8-dihydroneopterin triphosphate: step 4/4.</text>
</comment>